<dbReference type="Proteomes" id="UP000003136">
    <property type="component" value="Unassembled WGS sequence"/>
</dbReference>
<feature type="domain" description="DUF4234" evidence="2">
    <location>
        <begin position="65"/>
        <end position="121"/>
    </location>
</feature>
<keyword evidence="4" id="KW-1185">Reference proteome</keyword>
<sequence>MKLIKLNFHKIQTEDSIMIIKERNLAVAIILTIVTCGIYGLYWFVKLTDETKYLTGTDGADGITALLLTIVTCGIYGLYWNYKLGEKVDMLKRNRGQDSTSSSVLFIILAIFGLTIVNYVIAQSELNCYANA</sequence>
<dbReference type="HOGENOM" id="CLU_094908_2_1_9"/>
<gene>
    <name evidence="3" type="ORF">BACPEC_00409</name>
</gene>
<comment type="caution">
    <text evidence="3">The sequence shown here is derived from an EMBL/GenBank/DDBJ whole genome shotgun (WGS) entry which is preliminary data.</text>
</comment>
<protein>
    <recommendedName>
        <fullName evidence="2">DUF4234 domain-containing protein</fullName>
    </recommendedName>
</protein>
<feature type="domain" description="DUF4234" evidence="2">
    <location>
        <begin position="23"/>
        <end position="63"/>
    </location>
</feature>
<evidence type="ECO:0000313" key="3">
    <source>
        <dbReference type="EMBL" id="EEC58662.1"/>
    </source>
</evidence>
<keyword evidence="1" id="KW-1133">Transmembrane helix</keyword>
<feature type="transmembrane region" description="Helical" evidence="1">
    <location>
        <begin position="103"/>
        <end position="122"/>
    </location>
</feature>
<organism evidence="3 4">
    <name type="scientific">[Bacteroides] pectinophilus ATCC 43243</name>
    <dbReference type="NCBI Taxonomy" id="483218"/>
    <lineage>
        <taxon>Bacteria</taxon>
        <taxon>Bacillati</taxon>
        <taxon>Bacillota</taxon>
        <taxon>Clostridia</taxon>
        <taxon>Eubacteriales</taxon>
    </lineage>
</organism>
<keyword evidence="1" id="KW-0472">Membrane</keyword>
<feature type="transmembrane region" description="Helical" evidence="1">
    <location>
        <begin position="25"/>
        <end position="45"/>
    </location>
</feature>
<reference evidence="3 4" key="1">
    <citation type="submission" date="2008-11" db="EMBL/GenBank/DDBJ databases">
        <title>Draft genome sequence of Bacteroides pectinophilus (ATCC 43243).</title>
        <authorList>
            <person name="Sudarsanam P."/>
            <person name="Ley R."/>
            <person name="Guruge J."/>
            <person name="Turnbaugh P.J."/>
            <person name="Mahowald M."/>
            <person name="Liep D."/>
            <person name="Gordon J."/>
        </authorList>
    </citation>
    <scope>NUCLEOTIDE SEQUENCE [LARGE SCALE GENOMIC DNA]</scope>
    <source>
        <strain evidence="3 4">ATCC 43243</strain>
    </source>
</reference>
<dbReference type="InterPro" id="IPR025328">
    <property type="entry name" value="DUF4234"/>
</dbReference>
<dbReference type="EMBL" id="ABVQ01000033">
    <property type="protein sequence ID" value="EEC58662.1"/>
    <property type="molecule type" value="Genomic_DNA"/>
</dbReference>
<evidence type="ECO:0000313" key="4">
    <source>
        <dbReference type="Proteomes" id="UP000003136"/>
    </source>
</evidence>
<evidence type="ECO:0000259" key="2">
    <source>
        <dbReference type="Pfam" id="PF14018"/>
    </source>
</evidence>
<keyword evidence="1" id="KW-0812">Transmembrane</keyword>
<dbReference type="eggNOG" id="COG4640">
    <property type="taxonomic scope" value="Bacteria"/>
</dbReference>
<reference evidence="3 4" key="2">
    <citation type="submission" date="2008-11" db="EMBL/GenBank/DDBJ databases">
        <authorList>
            <person name="Fulton L."/>
            <person name="Clifton S."/>
            <person name="Fulton B."/>
            <person name="Xu J."/>
            <person name="Minx P."/>
            <person name="Pepin K.H."/>
            <person name="Johnson M."/>
            <person name="Bhonagiri V."/>
            <person name="Nash W.E."/>
            <person name="Mardis E.R."/>
            <person name="Wilson R.K."/>
        </authorList>
    </citation>
    <scope>NUCLEOTIDE SEQUENCE [LARGE SCALE GENOMIC DNA]</scope>
    <source>
        <strain evidence="3 4">ATCC 43243</strain>
    </source>
</reference>
<dbReference type="STRING" id="483218.BACPEC_00409"/>
<evidence type="ECO:0000256" key="1">
    <source>
        <dbReference type="SAM" id="Phobius"/>
    </source>
</evidence>
<proteinExistence type="predicted"/>
<feature type="transmembrane region" description="Helical" evidence="1">
    <location>
        <begin position="65"/>
        <end position="82"/>
    </location>
</feature>
<dbReference type="Pfam" id="PF14018">
    <property type="entry name" value="DUF4234"/>
    <property type="match status" value="2"/>
</dbReference>
<accession>B7AP05</accession>
<dbReference type="AlphaFoldDB" id="B7AP05"/>
<name>B7AP05_9FIRM</name>